<feature type="transmembrane region" description="Helical" evidence="2">
    <location>
        <begin position="163"/>
        <end position="184"/>
    </location>
</feature>
<keyword evidence="2" id="KW-0812">Transmembrane</keyword>
<feature type="transmembrane region" description="Helical" evidence="2">
    <location>
        <begin position="122"/>
        <end position="142"/>
    </location>
</feature>
<evidence type="ECO:0000313" key="3">
    <source>
        <dbReference type="EMBL" id="GCE32085.1"/>
    </source>
</evidence>
<evidence type="ECO:0000256" key="2">
    <source>
        <dbReference type="SAM" id="Phobius"/>
    </source>
</evidence>
<protein>
    <submittedName>
        <fullName evidence="3">Uncharacterized protein</fullName>
    </submittedName>
</protein>
<name>A0A402BL43_9CHLR</name>
<reference evidence="4" key="1">
    <citation type="submission" date="2018-12" db="EMBL/GenBank/DDBJ databases">
        <title>Tengunoibacter tsumagoiensis gen. nov., sp. nov., Dictyobacter kobayashii sp. nov., D. alpinus sp. nov., and D. joshuensis sp. nov. and description of Dictyobacteraceae fam. nov. within the order Ktedonobacterales isolated from Tengu-no-mugimeshi.</title>
        <authorList>
            <person name="Wang C.M."/>
            <person name="Zheng Y."/>
            <person name="Sakai Y."/>
            <person name="Toyoda A."/>
            <person name="Minakuchi Y."/>
            <person name="Abe K."/>
            <person name="Yokota A."/>
            <person name="Yabe S."/>
        </authorList>
    </citation>
    <scope>NUCLEOTIDE SEQUENCE [LARGE SCALE GENOMIC DNA]</scope>
    <source>
        <strain evidence="4">Uno16</strain>
    </source>
</reference>
<organism evidence="3 4">
    <name type="scientific">Dictyobacter alpinus</name>
    <dbReference type="NCBI Taxonomy" id="2014873"/>
    <lineage>
        <taxon>Bacteria</taxon>
        <taxon>Bacillati</taxon>
        <taxon>Chloroflexota</taxon>
        <taxon>Ktedonobacteria</taxon>
        <taxon>Ktedonobacterales</taxon>
        <taxon>Dictyobacteraceae</taxon>
        <taxon>Dictyobacter</taxon>
    </lineage>
</organism>
<sequence length="268" mass="29399">MTQNTGGFTVRSAPGSASNNYSGGVPPYSGLAPQPQQTGGNKKQGTPQEQLAYEETTTKISSPKRQMNLGLAEKYTGLGANGVQIITTFYSIVQICVGIHDTTLATYGPFKGLGMILSGNPIYALIGLVIAVVAQLLLQAGCQRISKRWKAEHITQHQDQRFGIIKVALNDRVGLFFTGLGFLIDAVSDLSFVFAFHIPIHICLIFGLMMNGAATWLYYDGDERFHSAYMVWWRLEMAKRAWAQAVIEKARIMQGLTKDGKALAQYTQ</sequence>
<accession>A0A402BL43</accession>
<comment type="caution">
    <text evidence="3">The sequence shown here is derived from an EMBL/GenBank/DDBJ whole genome shotgun (WGS) entry which is preliminary data.</text>
</comment>
<evidence type="ECO:0000256" key="1">
    <source>
        <dbReference type="SAM" id="MobiDB-lite"/>
    </source>
</evidence>
<feature type="region of interest" description="Disordered" evidence="1">
    <location>
        <begin position="1"/>
        <end position="49"/>
    </location>
</feature>
<keyword evidence="2" id="KW-0472">Membrane</keyword>
<proteinExistence type="predicted"/>
<evidence type="ECO:0000313" key="4">
    <source>
        <dbReference type="Proteomes" id="UP000287171"/>
    </source>
</evidence>
<dbReference type="EMBL" id="BIFT01000003">
    <property type="protein sequence ID" value="GCE32085.1"/>
    <property type="molecule type" value="Genomic_DNA"/>
</dbReference>
<dbReference type="Proteomes" id="UP000287171">
    <property type="component" value="Unassembled WGS sequence"/>
</dbReference>
<gene>
    <name evidence="3" type="ORF">KDA_75690</name>
</gene>
<feature type="compositionally biased region" description="Polar residues" evidence="1">
    <location>
        <begin position="34"/>
        <end position="49"/>
    </location>
</feature>
<feature type="transmembrane region" description="Helical" evidence="2">
    <location>
        <begin position="196"/>
        <end position="219"/>
    </location>
</feature>
<dbReference type="AlphaFoldDB" id="A0A402BL43"/>
<keyword evidence="2" id="KW-1133">Transmembrane helix</keyword>
<keyword evidence="4" id="KW-1185">Reference proteome</keyword>